<gene>
    <name evidence="1" type="ORF">F7725_018552</name>
</gene>
<organism evidence="1 2">
    <name type="scientific">Dissostichus mawsoni</name>
    <name type="common">Antarctic cod</name>
    <dbReference type="NCBI Taxonomy" id="36200"/>
    <lineage>
        <taxon>Eukaryota</taxon>
        <taxon>Metazoa</taxon>
        <taxon>Chordata</taxon>
        <taxon>Craniata</taxon>
        <taxon>Vertebrata</taxon>
        <taxon>Euteleostomi</taxon>
        <taxon>Actinopterygii</taxon>
        <taxon>Neopterygii</taxon>
        <taxon>Teleostei</taxon>
        <taxon>Neoteleostei</taxon>
        <taxon>Acanthomorphata</taxon>
        <taxon>Eupercaria</taxon>
        <taxon>Perciformes</taxon>
        <taxon>Notothenioidei</taxon>
        <taxon>Nototheniidae</taxon>
        <taxon>Dissostichus</taxon>
    </lineage>
</organism>
<name>A0A7J5XRS1_DISMA</name>
<sequence>MMMMIIKTLTAVMNLVPWGWRSSSFWNMEGEAMEEGGLEEHRKGGVSLLLKESMLRLGCSGMVRVLSPLTLSLEGHWDDVSELSLFVTYENNDSYGLTAVNEPLTHGGLAPVSCSARLPLCSRRATGQRRERWSPGGGRLAAGGGGAAVGDGGVRSLEGSGVFNEDTAMEALVLDSVGETERSCEIIGIFPYDGGPHSLDICRAGLQDERVLGLPPTEPNLKADKVFKQEDVAEVFPPSTPDYELVLAAELTLLFQVHLRGNRADNMRQRGTIQILCLALYADIDISFIAAHAFSTYITTTNGIHGQQVVAMAKLKLDHLLCGAEVAQLLLLGLTALLDQVFQQQSVFTHPLDGLQQVGGQVHLVPELHLHVLEGETLRIIMMVSLLLLRTVVFSMGYLCKC</sequence>
<protein>
    <submittedName>
        <fullName evidence="1">Uncharacterized protein</fullName>
    </submittedName>
</protein>
<keyword evidence="2" id="KW-1185">Reference proteome</keyword>
<evidence type="ECO:0000313" key="2">
    <source>
        <dbReference type="Proteomes" id="UP000518266"/>
    </source>
</evidence>
<dbReference type="AlphaFoldDB" id="A0A7J5XRS1"/>
<dbReference type="EMBL" id="JAAKFY010000021">
    <property type="protein sequence ID" value="KAF3839835.1"/>
    <property type="molecule type" value="Genomic_DNA"/>
</dbReference>
<dbReference type="OrthoDB" id="10665976at2759"/>
<reference evidence="1 2" key="1">
    <citation type="submission" date="2020-03" db="EMBL/GenBank/DDBJ databases">
        <title>Dissostichus mawsoni Genome sequencing and assembly.</title>
        <authorList>
            <person name="Park H."/>
        </authorList>
    </citation>
    <scope>NUCLEOTIDE SEQUENCE [LARGE SCALE GENOMIC DNA]</scope>
    <source>
        <strain evidence="1">DM0001</strain>
        <tissue evidence="1">Muscle</tissue>
    </source>
</reference>
<accession>A0A7J5XRS1</accession>
<evidence type="ECO:0000313" key="1">
    <source>
        <dbReference type="EMBL" id="KAF3839835.1"/>
    </source>
</evidence>
<dbReference type="Proteomes" id="UP000518266">
    <property type="component" value="Unassembled WGS sequence"/>
</dbReference>
<proteinExistence type="predicted"/>
<comment type="caution">
    <text evidence="1">The sequence shown here is derived from an EMBL/GenBank/DDBJ whole genome shotgun (WGS) entry which is preliminary data.</text>
</comment>